<evidence type="ECO:0000256" key="7">
    <source>
        <dbReference type="ARBA" id="ARBA00023077"/>
    </source>
</evidence>
<evidence type="ECO:0000256" key="1">
    <source>
        <dbReference type="ARBA" id="ARBA00004571"/>
    </source>
</evidence>
<dbReference type="Proteomes" id="UP000642144">
    <property type="component" value="Unassembled WGS sequence"/>
</dbReference>
<dbReference type="PANTHER" id="PTHR30069">
    <property type="entry name" value="TONB-DEPENDENT OUTER MEMBRANE RECEPTOR"/>
    <property type="match status" value="1"/>
</dbReference>
<evidence type="ECO:0000256" key="5">
    <source>
        <dbReference type="ARBA" id="ARBA00022692"/>
    </source>
</evidence>
<evidence type="ECO:0000256" key="12">
    <source>
        <dbReference type="SAM" id="SignalP"/>
    </source>
</evidence>
<keyword evidence="3" id="KW-0813">Transport</keyword>
<evidence type="ECO:0000256" key="6">
    <source>
        <dbReference type="ARBA" id="ARBA00022729"/>
    </source>
</evidence>
<keyword evidence="6 12" id="KW-0732">Signal</keyword>
<comment type="similarity">
    <text evidence="2 11">Belongs to the TonB-dependent receptor family.</text>
</comment>
<dbReference type="Gene3D" id="2.40.170.20">
    <property type="entry name" value="TonB-dependent receptor, beta-barrel domain"/>
    <property type="match status" value="1"/>
</dbReference>
<evidence type="ECO:0000256" key="3">
    <source>
        <dbReference type="ARBA" id="ARBA00022448"/>
    </source>
</evidence>
<feature type="chain" id="PRO_5045617523" evidence="12">
    <location>
        <begin position="19"/>
        <end position="717"/>
    </location>
</feature>
<dbReference type="RefSeq" id="WP_161054496.1">
    <property type="nucleotide sequence ID" value="NZ_WWCT01000005.1"/>
</dbReference>
<keyword evidence="9 15" id="KW-0675">Receptor</keyword>
<evidence type="ECO:0000256" key="8">
    <source>
        <dbReference type="ARBA" id="ARBA00023136"/>
    </source>
</evidence>
<keyword evidence="16" id="KW-1185">Reference proteome</keyword>
<dbReference type="PANTHER" id="PTHR30069:SF29">
    <property type="entry name" value="HEMOGLOBIN AND HEMOGLOBIN-HAPTOGLOBIN-BINDING PROTEIN 1-RELATED"/>
    <property type="match status" value="1"/>
</dbReference>
<evidence type="ECO:0000256" key="11">
    <source>
        <dbReference type="RuleBase" id="RU003357"/>
    </source>
</evidence>
<dbReference type="InterPro" id="IPR039426">
    <property type="entry name" value="TonB-dep_rcpt-like"/>
</dbReference>
<evidence type="ECO:0000256" key="4">
    <source>
        <dbReference type="ARBA" id="ARBA00022452"/>
    </source>
</evidence>
<reference evidence="15 16" key="1">
    <citation type="submission" date="2019-12" db="EMBL/GenBank/DDBJ databases">
        <title>Novel species isolated from a subtropical stream in China.</title>
        <authorList>
            <person name="Lu H."/>
        </authorList>
    </citation>
    <scope>NUCLEOTIDE SEQUENCE [LARGE SCALE GENOMIC DNA]</scope>
    <source>
        <strain evidence="15 16">CY42W</strain>
    </source>
</reference>
<dbReference type="Pfam" id="PF00593">
    <property type="entry name" value="TonB_dep_Rec_b-barrel"/>
    <property type="match status" value="1"/>
</dbReference>
<evidence type="ECO:0000256" key="10">
    <source>
        <dbReference type="ARBA" id="ARBA00023237"/>
    </source>
</evidence>
<keyword evidence="10" id="KW-0998">Cell outer membrane</keyword>
<evidence type="ECO:0000313" key="15">
    <source>
        <dbReference type="EMBL" id="MYN26476.1"/>
    </source>
</evidence>
<sequence length="717" mass="80324">MKSKRLYLLLLLSAKAYAQDVPQTVVVTGQSDVEANRDFVAGKIVISKKTLQESGARNVEEVLRREPAITIGKDGRIGLLGLPGYTQVLVDGQPATGVDPYELDLVQVERVEIIKSATAATGPFGIAGTINVVRRKADTKTMTQLRVSGTTTPGHPGANVTLMSNQLPSGAPVIYNFTLIAGSKETPGLEQYRQQFTNRTSSTPQFEGMRTTLNRSQSVVAGTEISWLINPSQKLSLAPDLGKFQIVERNLEQRLWTDDSMLAIHRRSVQDLTSVGVPLTWDWKITSESRLSTKINANRSHTTNDDRRTEDWSYNGDHLRLLDRNLVMRNRFLDVNYSTEFDGGHELSAGLKFAVNDADTDFNDFIDGYPDVTQTVLGAHNQTHVIRRQYFIQDDWRVSKMLALGMGVSTEQRQHELREGTLMSRPQFNIWSPSFHVAYKINGNSKRQIRASIARTFQAPEARQMLLHPQINPLAPCYKGMLCGPNTLDTADVTGNPNLQPERAIGINLSYTHGLSANSEAKVEFYTRDITGKIGNELTSERVAWANVPRYVMRPTNLGDATLRGITLETRLAMHDLWKQAPNADLQGSVSYAQSRLRDLPGPDNRLEGQLPWRAKLGATYSPQGLPLKLNLDANWLPSDWIRNNLTQRTYEAHKLTLNAGANWKINSTQRLIFNADNLLAKDSRTISEYYGTDYVLQRFSNNTAYTRFSFRLEVTL</sequence>
<gene>
    <name evidence="15" type="ORF">GTP69_08660</name>
</gene>
<keyword evidence="5" id="KW-0812">Transmembrane</keyword>
<evidence type="ECO:0000256" key="2">
    <source>
        <dbReference type="ARBA" id="ARBA00009810"/>
    </source>
</evidence>
<keyword evidence="7 11" id="KW-0798">TonB box</keyword>
<comment type="caution">
    <text evidence="15">The sequence shown here is derived from an EMBL/GenBank/DDBJ whole genome shotgun (WGS) entry which is preliminary data.</text>
</comment>
<proteinExistence type="inferred from homology"/>
<comment type="subcellular location">
    <subcellularLocation>
        <location evidence="1">Cell outer membrane</location>
        <topology evidence="1">Multi-pass membrane protein</topology>
    </subcellularLocation>
</comment>
<dbReference type="SUPFAM" id="SSF56935">
    <property type="entry name" value="Porins"/>
    <property type="match status" value="1"/>
</dbReference>
<dbReference type="InterPro" id="IPR036942">
    <property type="entry name" value="Beta-barrel_TonB_sf"/>
</dbReference>
<dbReference type="InterPro" id="IPR012910">
    <property type="entry name" value="Plug_dom"/>
</dbReference>
<evidence type="ECO:0000259" key="14">
    <source>
        <dbReference type="Pfam" id="PF07715"/>
    </source>
</evidence>
<feature type="domain" description="TonB-dependent receptor-like beta-barrel" evidence="13">
    <location>
        <begin position="269"/>
        <end position="679"/>
    </location>
</feature>
<dbReference type="Gene3D" id="2.170.130.10">
    <property type="entry name" value="TonB-dependent receptor, plug domain"/>
    <property type="match status" value="1"/>
</dbReference>
<name>A0ABW9VXT2_9BURK</name>
<feature type="domain" description="TonB-dependent receptor plug" evidence="14">
    <location>
        <begin position="44"/>
        <end position="129"/>
    </location>
</feature>
<evidence type="ECO:0000256" key="9">
    <source>
        <dbReference type="ARBA" id="ARBA00023170"/>
    </source>
</evidence>
<keyword evidence="8 11" id="KW-0472">Membrane</keyword>
<dbReference type="EMBL" id="WWCT01000005">
    <property type="protein sequence ID" value="MYN26476.1"/>
    <property type="molecule type" value="Genomic_DNA"/>
</dbReference>
<keyword evidence="4" id="KW-1134">Transmembrane beta strand</keyword>
<dbReference type="Pfam" id="PF07715">
    <property type="entry name" value="Plug"/>
    <property type="match status" value="1"/>
</dbReference>
<protein>
    <submittedName>
        <fullName evidence="15">TonB-dependent receptor</fullName>
    </submittedName>
</protein>
<organism evidence="15 16">
    <name type="scientific">Duganella levis</name>
    <dbReference type="NCBI Taxonomy" id="2692169"/>
    <lineage>
        <taxon>Bacteria</taxon>
        <taxon>Pseudomonadati</taxon>
        <taxon>Pseudomonadota</taxon>
        <taxon>Betaproteobacteria</taxon>
        <taxon>Burkholderiales</taxon>
        <taxon>Oxalobacteraceae</taxon>
        <taxon>Telluria group</taxon>
        <taxon>Duganella</taxon>
    </lineage>
</organism>
<dbReference type="InterPro" id="IPR000531">
    <property type="entry name" value="Beta-barrel_TonB"/>
</dbReference>
<feature type="signal peptide" evidence="12">
    <location>
        <begin position="1"/>
        <end position="18"/>
    </location>
</feature>
<accession>A0ABW9VXT2</accession>
<evidence type="ECO:0000313" key="16">
    <source>
        <dbReference type="Proteomes" id="UP000642144"/>
    </source>
</evidence>
<evidence type="ECO:0000259" key="13">
    <source>
        <dbReference type="Pfam" id="PF00593"/>
    </source>
</evidence>
<dbReference type="InterPro" id="IPR037066">
    <property type="entry name" value="Plug_dom_sf"/>
</dbReference>